<dbReference type="InterPro" id="IPR050348">
    <property type="entry name" value="Protein-Tyr_Phosphatase"/>
</dbReference>
<evidence type="ECO:0000313" key="5">
    <source>
        <dbReference type="Proteomes" id="UP001164746"/>
    </source>
</evidence>
<dbReference type="SMART" id="SM00194">
    <property type="entry name" value="PTPc"/>
    <property type="match status" value="1"/>
</dbReference>
<dbReference type="InterPro" id="IPR000242">
    <property type="entry name" value="PTP_cat"/>
</dbReference>
<dbReference type="EMBL" id="CP111017">
    <property type="protein sequence ID" value="WAR09327.1"/>
    <property type="molecule type" value="Genomic_DNA"/>
</dbReference>
<dbReference type="SUPFAM" id="SSF49265">
    <property type="entry name" value="Fibronectin type III"/>
    <property type="match status" value="1"/>
</dbReference>
<keyword evidence="5" id="KW-1185">Reference proteome</keyword>
<dbReference type="InterPro" id="IPR016130">
    <property type="entry name" value="Tyr_Pase_AS"/>
</dbReference>
<dbReference type="InterPro" id="IPR036116">
    <property type="entry name" value="FN3_sf"/>
</dbReference>
<reference evidence="4" key="1">
    <citation type="submission" date="2022-11" db="EMBL/GenBank/DDBJ databases">
        <title>Centuries of genome instability and evolution in soft-shell clam transmissible cancer (bioRxiv).</title>
        <authorList>
            <person name="Hart S.F.M."/>
            <person name="Yonemitsu M.A."/>
            <person name="Giersch R.M."/>
            <person name="Beal B.F."/>
            <person name="Arriagada G."/>
            <person name="Davis B.W."/>
            <person name="Ostrander E.A."/>
            <person name="Goff S.P."/>
            <person name="Metzger M.J."/>
        </authorList>
    </citation>
    <scope>NUCLEOTIDE SEQUENCE</scope>
    <source>
        <strain evidence="4">MELC-2E11</strain>
        <tissue evidence="4">Siphon/mantle</tissue>
    </source>
</reference>
<dbReference type="SUPFAM" id="SSF52799">
    <property type="entry name" value="(Phosphotyrosine protein) phosphatases II"/>
    <property type="match status" value="1"/>
</dbReference>
<dbReference type="InterPro" id="IPR003961">
    <property type="entry name" value="FN3_dom"/>
</dbReference>
<proteinExistence type="predicted"/>
<evidence type="ECO:0000256" key="1">
    <source>
        <dbReference type="ARBA" id="ARBA00051722"/>
    </source>
</evidence>
<dbReference type="PROSITE" id="PS00383">
    <property type="entry name" value="TYR_PHOSPHATASE_1"/>
    <property type="match status" value="1"/>
</dbReference>
<dbReference type="Pfam" id="PF00102">
    <property type="entry name" value="Y_phosphatase"/>
    <property type="match status" value="1"/>
</dbReference>
<evidence type="ECO:0000313" key="4">
    <source>
        <dbReference type="EMBL" id="WAR09327.1"/>
    </source>
</evidence>
<sequence>PGPVGIVTIRDIESTAINVTWTIPEINPGPTNYTAVARSMIHRQEHTSRCEVEERNTREDSEVWNGRRKCTGCGQKRLQWKKQLLREGEEYEEQETLQEIVEPNRSIPIATYNEALAELHRDTHLILAAQYEEIKRRADQIGLKSAFEAAKLDPNKSKNRWANILPFDHSRGFHYQREYIATQGPLPGTIDDFWRMVWEQNVMMIVMLTQCKEGNKVKCEMYWPDTVQEPKQYGNVVVNPTSITNMNKFNINIFDISHATDVTKIRKVLQFHYLDFMDFTAAVEVDNFIEFVRTVRGHVPHEMISPMVIHCSAGVGRTGSYIAIDRLQEYLNSPTFSFDDRINIFDMVIEMREQRVNMVQTESQYILIHDCFERMLEDKKTSLQTTQTMAKLAYDKKPDANRQRTAL</sequence>
<dbReference type="CDD" id="cd00063">
    <property type="entry name" value="FN3"/>
    <property type="match status" value="1"/>
</dbReference>
<gene>
    <name evidence="4" type="ORF">MAR_019285</name>
</gene>
<dbReference type="PANTHER" id="PTHR19134:SF559">
    <property type="entry name" value="TYROSINE-PROTEIN PHOSPHATASE DOMAIN-CONTAINING PROTEIN"/>
    <property type="match status" value="1"/>
</dbReference>
<evidence type="ECO:0000259" key="2">
    <source>
        <dbReference type="SMART" id="SM00194"/>
    </source>
</evidence>
<feature type="domain" description="Tyrosine-protein phosphatase" evidence="2">
    <location>
        <begin position="126"/>
        <end position="377"/>
    </location>
</feature>
<evidence type="ECO:0000259" key="3">
    <source>
        <dbReference type="SMART" id="SM00404"/>
    </source>
</evidence>
<comment type="catalytic activity">
    <reaction evidence="1">
        <text>O-phospho-L-tyrosyl-[protein] + H2O = L-tyrosyl-[protein] + phosphate</text>
        <dbReference type="Rhea" id="RHEA:10684"/>
        <dbReference type="Rhea" id="RHEA-COMP:10136"/>
        <dbReference type="Rhea" id="RHEA-COMP:20101"/>
        <dbReference type="ChEBI" id="CHEBI:15377"/>
        <dbReference type="ChEBI" id="CHEBI:43474"/>
        <dbReference type="ChEBI" id="CHEBI:46858"/>
        <dbReference type="ChEBI" id="CHEBI:61978"/>
        <dbReference type="EC" id="3.1.3.48"/>
    </reaction>
</comment>
<dbReference type="SMART" id="SM00404">
    <property type="entry name" value="PTPc_motif"/>
    <property type="match status" value="1"/>
</dbReference>
<dbReference type="InterPro" id="IPR003595">
    <property type="entry name" value="Tyr_Pase_cat"/>
</dbReference>
<feature type="non-terminal residue" evidence="4">
    <location>
        <position position="1"/>
    </location>
</feature>
<dbReference type="Gene3D" id="3.90.190.10">
    <property type="entry name" value="Protein tyrosine phosphatase superfamily"/>
    <property type="match status" value="1"/>
</dbReference>
<dbReference type="PANTHER" id="PTHR19134">
    <property type="entry name" value="RECEPTOR-TYPE TYROSINE-PROTEIN PHOSPHATASE"/>
    <property type="match status" value="1"/>
</dbReference>
<dbReference type="Proteomes" id="UP001164746">
    <property type="component" value="Chromosome 6"/>
</dbReference>
<protein>
    <submittedName>
        <fullName evidence="4">PTPRB-like protein</fullName>
    </submittedName>
</protein>
<dbReference type="PRINTS" id="PR00700">
    <property type="entry name" value="PRTYPHPHTASE"/>
</dbReference>
<feature type="domain" description="Protein-tyrosine phosphatase catalytic" evidence="3">
    <location>
        <begin position="267"/>
        <end position="374"/>
    </location>
</feature>
<name>A0ABY7EK46_MYAAR</name>
<dbReference type="InterPro" id="IPR029021">
    <property type="entry name" value="Prot-tyrosine_phosphatase-like"/>
</dbReference>
<organism evidence="4 5">
    <name type="scientific">Mya arenaria</name>
    <name type="common">Soft-shell clam</name>
    <dbReference type="NCBI Taxonomy" id="6604"/>
    <lineage>
        <taxon>Eukaryota</taxon>
        <taxon>Metazoa</taxon>
        <taxon>Spiralia</taxon>
        <taxon>Lophotrochozoa</taxon>
        <taxon>Mollusca</taxon>
        <taxon>Bivalvia</taxon>
        <taxon>Autobranchia</taxon>
        <taxon>Heteroconchia</taxon>
        <taxon>Euheterodonta</taxon>
        <taxon>Imparidentia</taxon>
        <taxon>Neoheterodontei</taxon>
        <taxon>Myida</taxon>
        <taxon>Myoidea</taxon>
        <taxon>Myidae</taxon>
        <taxon>Mya</taxon>
    </lineage>
</organism>
<accession>A0ABY7EK46</accession>